<comment type="similarity">
    <text evidence="1 2">Belongs to the glycogen phosphorylase family.</text>
</comment>
<keyword evidence="2" id="KW-0328">Glycosyltransferase</keyword>
<dbReference type="Proteomes" id="UP001165289">
    <property type="component" value="Unassembled WGS sequence"/>
</dbReference>
<keyword evidence="2" id="KW-0119">Carbohydrate metabolism</keyword>
<dbReference type="Gene3D" id="3.40.50.2000">
    <property type="entry name" value="Glycogen Phosphorylase B"/>
    <property type="match status" value="2"/>
</dbReference>
<comment type="catalytic activity">
    <reaction evidence="2">
        <text>[(1-&gt;4)-alpha-D-glucosyl](n) + phosphate = [(1-&gt;4)-alpha-D-glucosyl](n-1) + alpha-D-glucose 1-phosphate</text>
        <dbReference type="Rhea" id="RHEA:41732"/>
        <dbReference type="Rhea" id="RHEA-COMP:9584"/>
        <dbReference type="Rhea" id="RHEA-COMP:9586"/>
        <dbReference type="ChEBI" id="CHEBI:15444"/>
        <dbReference type="ChEBI" id="CHEBI:43474"/>
        <dbReference type="ChEBI" id="CHEBI:58601"/>
        <dbReference type="EC" id="2.4.1.1"/>
    </reaction>
</comment>
<accession>A0AAV7KAC1</accession>
<comment type="caution">
    <text evidence="3">The sequence shown here is derived from an EMBL/GenBank/DDBJ whole genome shotgun (WGS) entry which is preliminary data.</text>
</comment>
<proteinExistence type="inferred from homology"/>
<reference evidence="3 4" key="1">
    <citation type="journal article" date="2023" name="BMC Biol.">
        <title>The compact genome of the sponge Oopsacas minuta (Hexactinellida) is lacking key metazoan core genes.</title>
        <authorList>
            <person name="Santini S."/>
            <person name="Schenkelaars Q."/>
            <person name="Jourda C."/>
            <person name="Duchesne M."/>
            <person name="Belahbib H."/>
            <person name="Rocher C."/>
            <person name="Selva M."/>
            <person name="Riesgo A."/>
            <person name="Vervoort M."/>
            <person name="Leys S.P."/>
            <person name="Kodjabachian L."/>
            <person name="Le Bivic A."/>
            <person name="Borchiellini C."/>
            <person name="Claverie J.M."/>
            <person name="Renard E."/>
        </authorList>
    </citation>
    <scope>NUCLEOTIDE SEQUENCE [LARGE SCALE GENOMIC DNA]</scope>
    <source>
        <strain evidence="3">SPO-2</strain>
    </source>
</reference>
<evidence type="ECO:0000313" key="3">
    <source>
        <dbReference type="EMBL" id="KAI6657743.1"/>
    </source>
</evidence>
<keyword evidence="2" id="KW-0663">Pyridoxal phosphate</keyword>
<comment type="cofactor">
    <cofactor evidence="2">
        <name>pyridoxal 5'-phosphate</name>
        <dbReference type="ChEBI" id="CHEBI:597326"/>
    </cofactor>
</comment>
<dbReference type="InterPro" id="IPR000811">
    <property type="entry name" value="Glyco_trans_35"/>
</dbReference>
<name>A0AAV7KAC1_9METZ</name>
<dbReference type="GO" id="GO:0008184">
    <property type="term" value="F:glycogen phosphorylase activity"/>
    <property type="evidence" value="ECO:0007669"/>
    <property type="project" value="InterPro"/>
</dbReference>
<protein>
    <recommendedName>
        <fullName evidence="2">Alpha-1,4 glucan phosphorylase</fullName>
        <ecNumber evidence="2">2.4.1.1</ecNumber>
    </recommendedName>
</protein>
<keyword evidence="2" id="KW-0808">Transferase</keyword>
<dbReference type="GO" id="GO:0005980">
    <property type="term" value="P:glycogen catabolic process"/>
    <property type="evidence" value="ECO:0007669"/>
    <property type="project" value="TreeGrafter"/>
</dbReference>
<dbReference type="GO" id="GO:0030170">
    <property type="term" value="F:pyridoxal phosphate binding"/>
    <property type="evidence" value="ECO:0007669"/>
    <property type="project" value="TreeGrafter"/>
</dbReference>
<evidence type="ECO:0000313" key="4">
    <source>
        <dbReference type="Proteomes" id="UP001165289"/>
    </source>
</evidence>
<dbReference type="EMBL" id="JAKMXF010000111">
    <property type="protein sequence ID" value="KAI6657743.1"/>
    <property type="molecule type" value="Genomic_DNA"/>
</dbReference>
<evidence type="ECO:0000256" key="2">
    <source>
        <dbReference type="RuleBase" id="RU000587"/>
    </source>
</evidence>
<gene>
    <name evidence="3" type="ORF">LOD99_487</name>
</gene>
<dbReference type="PANTHER" id="PTHR11468">
    <property type="entry name" value="GLYCOGEN PHOSPHORYLASE"/>
    <property type="match status" value="1"/>
</dbReference>
<dbReference type="AlphaFoldDB" id="A0AAV7KAC1"/>
<evidence type="ECO:0000256" key="1">
    <source>
        <dbReference type="ARBA" id="ARBA00006047"/>
    </source>
</evidence>
<dbReference type="EC" id="2.4.1.1" evidence="2"/>
<sequence length="242" mass="27407">MRRFNVRMSNLRSSNAAPGYHKAKLIIKLINSVAEFVNSDPAIGDRLKLIFLENYRVSLAERIIPAADLSEQISTAGTEASGTGNMKFMANGALTIGTLDGANVEMSEEMGRENIFIFGNTVEQIEAIKSAGYEPSVYYESIPELQEAVGQIRSGYFSPFQPDLFSGLMDDTLQYDRFCILADFRAYLDCQLEVEKTFMDKRLWSKMTVHNISSVGFFSSDRTIQEYVEKIWKTPYTKQEDY</sequence>
<dbReference type="PANTHER" id="PTHR11468:SF13">
    <property type="entry name" value="GLYCOGEN PHOSPHORYLASE"/>
    <property type="match status" value="1"/>
</dbReference>
<dbReference type="SUPFAM" id="SSF53756">
    <property type="entry name" value="UDP-Glycosyltransferase/glycogen phosphorylase"/>
    <property type="match status" value="1"/>
</dbReference>
<comment type="function">
    <text evidence="2">Allosteric enzyme that catalyzes the rate-limiting step in glycogen catabolism, the phosphorolytic cleavage of glycogen to produce glucose-1-phosphate, and plays a central role in maintaining cellular and organismal glucose homeostasis.</text>
</comment>
<keyword evidence="4" id="KW-1185">Reference proteome</keyword>
<dbReference type="Pfam" id="PF00343">
    <property type="entry name" value="Phosphorylase"/>
    <property type="match status" value="1"/>
</dbReference>
<dbReference type="GO" id="GO:0005737">
    <property type="term" value="C:cytoplasm"/>
    <property type="evidence" value="ECO:0007669"/>
    <property type="project" value="TreeGrafter"/>
</dbReference>
<organism evidence="3 4">
    <name type="scientific">Oopsacas minuta</name>
    <dbReference type="NCBI Taxonomy" id="111878"/>
    <lineage>
        <taxon>Eukaryota</taxon>
        <taxon>Metazoa</taxon>
        <taxon>Porifera</taxon>
        <taxon>Hexactinellida</taxon>
        <taxon>Hexasterophora</taxon>
        <taxon>Lyssacinosida</taxon>
        <taxon>Leucopsacidae</taxon>
        <taxon>Oopsacas</taxon>
    </lineage>
</organism>